<feature type="compositionally biased region" description="Basic and acidic residues" evidence="5">
    <location>
        <begin position="377"/>
        <end position="386"/>
    </location>
</feature>
<dbReference type="PANTHER" id="PTHR17598:SF13">
    <property type="entry name" value="DNA POLYMERASE DELTA SUBUNIT 3"/>
    <property type="match status" value="1"/>
</dbReference>
<dbReference type="OrthoDB" id="514823at2759"/>
<gene>
    <name evidence="6" type="ORF">ALECFALPRED_008364</name>
</gene>
<evidence type="ECO:0000256" key="2">
    <source>
        <dbReference type="ARBA" id="ARBA00017589"/>
    </source>
</evidence>
<dbReference type="InterPro" id="IPR019038">
    <property type="entry name" value="POLD3"/>
</dbReference>
<dbReference type="GO" id="GO:0006297">
    <property type="term" value="P:nucleotide-excision repair, DNA gap filling"/>
    <property type="evidence" value="ECO:0007669"/>
    <property type="project" value="TreeGrafter"/>
</dbReference>
<feature type="compositionally biased region" description="Basic residues" evidence="5">
    <location>
        <begin position="430"/>
        <end position="442"/>
    </location>
</feature>
<feature type="region of interest" description="Disordered" evidence="5">
    <location>
        <begin position="215"/>
        <end position="505"/>
    </location>
</feature>
<dbReference type="Proteomes" id="UP000664203">
    <property type="component" value="Unassembled WGS sequence"/>
</dbReference>
<evidence type="ECO:0000313" key="7">
    <source>
        <dbReference type="Proteomes" id="UP000664203"/>
    </source>
</evidence>
<dbReference type="Gene3D" id="3.90.1030.20">
    <property type="entry name" value="DNA polymerase delta, p66 (Cdc27) subunit, wHTH domain"/>
    <property type="match status" value="1"/>
</dbReference>
<feature type="compositionally biased region" description="Polar residues" evidence="5">
    <location>
        <begin position="260"/>
        <end position="274"/>
    </location>
</feature>
<feature type="compositionally biased region" description="Basic and acidic residues" evidence="5">
    <location>
        <begin position="280"/>
        <end position="290"/>
    </location>
</feature>
<keyword evidence="4" id="KW-0539">Nucleus</keyword>
<evidence type="ECO:0000313" key="6">
    <source>
        <dbReference type="EMBL" id="CAF9939874.1"/>
    </source>
</evidence>
<dbReference type="GO" id="GO:0043625">
    <property type="term" value="C:delta DNA polymerase complex"/>
    <property type="evidence" value="ECO:0007669"/>
    <property type="project" value="InterPro"/>
</dbReference>
<dbReference type="GO" id="GO:0006271">
    <property type="term" value="P:DNA strand elongation involved in DNA replication"/>
    <property type="evidence" value="ECO:0007669"/>
    <property type="project" value="TreeGrafter"/>
</dbReference>
<evidence type="ECO:0000256" key="3">
    <source>
        <dbReference type="ARBA" id="ARBA00022705"/>
    </source>
</evidence>
<feature type="compositionally biased region" description="Acidic residues" evidence="5">
    <location>
        <begin position="387"/>
        <end position="398"/>
    </location>
</feature>
<dbReference type="PANTHER" id="PTHR17598">
    <property type="entry name" value="DNA POLYMERASE DELTA SUBUNIT 3"/>
    <property type="match status" value="1"/>
</dbReference>
<comment type="subcellular location">
    <subcellularLocation>
        <location evidence="1">Nucleus</location>
    </subcellularLocation>
</comment>
<dbReference type="EMBL" id="CAJPDR010000574">
    <property type="protein sequence ID" value="CAF9939874.1"/>
    <property type="molecule type" value="Genomic_DNA"/>
</dbReference>
<dbReference type="InterPro" id="IPR041913">
    <property type="entry name" value="POLD3_sf"/>
</dbReference>
<feature type="compositionally biased region" description="Polar residues" evidence="5">
    <location>
        <begin position="362"/>
        <end position="374"/>
    </location>
</feature>
<feature type="compositionally biased region" description="Polar residues" evidence="5">
    <location>
        <begin position="322"/>
        <end position="341"/>
    </location>
</feature>
<keyword evidence="3" id="KW-0235">DNA replication</keyword>
<keyword evidence="7" id="KW-1185">Reference proteome</keyword>
<feature type="compositionally biased region" description="Basic and acidic residues" evidence="5">
    <location>
        <begin position="249"/>
        <end position="259"/>
    </location>
</feature>
<dbReference type="GO" id="GO:0003887">
    <property type="term" value="F:DNA-directed DNA polymerase activity"/>
    <property type="evidence" value="ECO:0007669"/>
    <property type="project" value="TreeGrafter"/>
</dbReference>
<evidence type="ECO:0000256" key="5">
    <source>
        <dbReference type="SAM" id="MobiDB-lite"/>
    </source>
</evidence>
<comment type="caution">
    <text evidence="6">The sequence shown here is derived from an EMBL/GenBank/DDBJ whole genome shotgun (WGS) entry which is preliminary data.</text>
</comment>
<dbReference type="Pfam" id="PF09507">
    <property type="entry name" value="CDC27"/>
    <property type="match status" value="1"/>
</dbReference>
<protein>
    <recommendedName>
        <fullName evidence="2">DNA polymerase delta subunit 3</fullName>
    </recommendedName>
</protein>
<evidence type="ECO:0000256" key="4">
    <source>
        <dbReference type="ARBA" id="ARBA00023242"/>
    </source>
</evidence>
<evidence type="ECO:0000256" key="1">
    <source>
        <dbReference type="ARBA" id="ARBA00004123"/>
    </source>
</evidence>
<name>A0A8H3PGM1_9LECA</name>
<proteinExistence type="predicted"/>
<dbReference type="GO" id="GO:1904161">
    <property type="term" value="P:DNA synthesis involved in UV-damage excision repair"/>
    <property type="evidence" value="ECO:0007669"/>
    <property type="project" value="TreeGrafter"/>
</dbReference>
<sequence>MSQDFITFLAASVLNDGKIVGSNPSVESDDAVADVFVPGVLSISGPRTQSALQCREEVRRDQALSEESADLSIRMLYEFYSTQTTKKPASINATYLLDGVPRNAKKSSINGHQQDGEEIHMQSSPYMSSSMPHQDGEEEAVPSRSIILAKGEDLEGKSNLRFVGLVYSPASELSAAEKGFGARQGADCNRAISEQYANEDPLVFQEKYGAIQNAGVKRRTGRRPPIEAQPISIEKINDKASNNSQGINREPKIAVKSFDRPTSSNKSIKSTSQAAVAPDIKAERPRDVPKKPASQPVAAKREQSDIFKSFSRPRAKFKYDDTASSTGASPAPNTAYSQQFESLREDEPMKDASEDEQEEDFMTSNSVNPRTSKSQSKRAEQLRKMMEDEDEVMEDTGEDALRVSQESEPADGPTPQKEISPEYPVVVTGGRRRGRRKVMKKQTIKDEEGYLVTKEQPAWESFSEDEPPPQKEKTLPSTATSSMGKGKKPGGKPGQGNIMSFFGKK</sequence>
<accession>A0A8H3PGM1</accession>
<reference evidence="6" key="1">
    <citation type="submission" date="2021-03" db="EMBL/GenBank/DDBJ databases">
        <authorList>
            <person name="Tagirdzhanova G."/>
        </authorList>
    </citation>
    <scope>NUCLEOTIDE SEQUENCE</scope>
</reference>
<organism evidence="6 7">
    <name type="scientific">Alectoria fallacina</name>
    <dbReference type="NCBI Taxonomy" id="1903189"/>
    <lineage>
        <taxon>Eukaryota</taxon>
        <taxon>Fungi</taxon>
        <taxon>Dikarya</taxon>
        <taxon>Ascomycota</taxon>
        <taxon>Pezizomycotina</taxon>
        <taxon>Lecanoromycetes</taxon>
        <taxon>OSLEUM clade</taxon>
        <taxon>Lecanoromycetidae</taxon>
        <taxon>Lecanorales</taxon>
        <taxon>Lecanorineae</taxon>
        <taxon>Parmeliaceae</taxon>
        <taxon>Alectoria</taxon>
    </lineage>
</organism>
<dbReference type="AlphaFoldDB" id="A0A8H3PGM1"/>
<feature type="compositionally biased region" description="Basic and acidic residues" evidence="5">
    <location>
        <begin position="342"/>
        <end position="352"/>
    </location>
</feature>